<keyword evidence="1" id="KW-0805">Transcription regulation</keyword>
<name>A0A6C0LG32_9ZZZZ</name>
<dbReference type="GO" id="GO:0070897">
    <property type="term" value="P:transcription preinitiation complex assembly"/>
    <property type="evidence" value="ECO:0007669"/>
    <property type="project" value="InterPro"/>
</dbReference>
<dbReference type="AlphaFoldDB" id="A0A6C0LG32"/>
<dbReference type="EMBL" id="MN740477">
    <property type="protein sequence ID" value="QHU28955.1"/>
    <property type="molecule type" value="Genomic_DNA"/>
</dbReference>
<dbReference type="GO" id="GO:0097550">
    <property type="term" value="C:transcription preinitiation complex"/>
    <property type="evidence" value="ECO:0007669"/>
    <property type="project" value="TreeGrafter"/>
</dbReference>
<dbReference type="PANTHER" id="PTHR11618:SF13">
    <property type="entry name" value="TRANSCRIPTION INITIATION FACTOR IIB"/>
    <property type="match status" value="1"/>
</dbReference>
<dbReference type="PANTHER" id="PTHR11618">
    <property type="entry name" value="TRANSCRIPTION INITIATION FACTOR IIB-RELATED"/>
    <property type="match status" value="1"/>
</dbReference>
<sequence>MEPDIVTSLEEEDYNSLWEIANVAFEELKSEENALNPKKDKKITCKHKNICEDVCVDCGVCLYFSNVSREGEWNNYKDDCGNYSKNTQRCDTYVDSNPYSRGGTILPGSINTLMAKLQIQQTFSHKQKTYWLIGLEIERAACCLNINSKDIIDTAKKYWHKYMDSGKLTRASVRKGLIAACLLYSCTTNNSPIERQEIIKAFNCDTKTLSKGEKVLFEILNTNNLTYINVQTEDSNSFIRYCSLLKLKFSVSSICNALHDKHKVPLQAVTPKSAVGGIIAYIVKFKLNLKTPTKTVISATVDVCTPTLNKVIQLIHNLENKDSD</sequence>
<keyword evidence="2" id="KW-0804">Transcription</keyword>
<accession>A0A6C0LG32</accession>
<dbReference type="InterPro" id="IPR036915">
    <property type="entry name" value="Cyclin-like_sf"/>
</dbReference>
<evidence type="ECO:0000256" key="1">
    <source>
        <dbReference type="ARBA" id="ARBA00023015"/>
    </source>
</evidence>
<organism evidence="3">
    <name type="scientific">viral metagenome</name>
    <dbReference type="NCBI Taxonomy" id="1070528"/>
    <lineage>
        <taxon>unclassified sequences</taxon>
        <taxon>metagenomes</taxon>
        <taxon>organismal metagenomes</taxon>
    </lineage>
</organism>
<dbReference type="Gene3D" id="1.10.472.170">
    <property type="match status" value="1"/>
</dbReference>
<proteinExistence type="predicted"/>
<reference evidence="3" key="1">
    <citation type="journal article" date="2020" name="Nature">
        <title>Giant virus diversity and host interactions through global metagenomics.</title>
        <authorList>
            <person name="Schulz F."/>
            <person name="Roux S."/>
            <person name="Paez-Espino D."/>
            <person name="Jungbluth S."/>
            <person name="Walsh D.A."/>
            <person name="Denef V.J."/>
            <person name="McMahon K.D."/>
            <person name="Konstantinidis K.T."/>
            <person name="Eloe-Fadrosh E.A."/>
            <person name="Kyrpides N.C."/>
            <person name="Woyke T."/>
        </authorList>
    </citation>
    <scope>NUCLEOTIDE SEQUENCE</scope>
    <source>
        <strain evidence="3">GVMAG-M-3300027791-30</strain>
    </source>
</reference>
<evidence type="ECO:0000313" key="3">
    <source>
        <dbReference type="EMBL" id="QHU28955.1"/>
    </source>
</evidence>
<dbReference type="InterPro" id="IPR000812">
    <property type="entry name" value="TFIIB"/>
</dbReference>
<evidence type="ECO:0008006" key="4">
    <source>
        <dbReference type="Google" id="ProtNLM"/>
    </source>
</evidence>
<dbReference type="GO" id="GO:0017025">
    <property type="term" value="F:TBP-class protein binding"/>
    <property type="evidence" value="ECO:0007669"/>
    <property type="project" value="TreeGrafter"/>
</dbReference>
<dbReference type="CDD" id="cd00043">
    <property type="entry name" value="CYCLIN_SF"/>
    <property type="match status" value="1"/>
</dbReference>
<evidence type="ECO:0000256" key="2">
    <source>
        <dbReference type="ARBA" id="ARBA00023163"/>
    </source>
</evidence>
<dbReference type="SUPFAM" id="SSF47954">
    <property type="entry name" value="Cyclin-like"/>
    <property type="match status" value="1"/>
</dbReference>
<protein>
    <recommendedName>
        <fullName evidence="4">Transcription factor TFIIB cyclin-like domain-containing protein</fullName>
    </recommendedName>
</protein>
<dbReference type="GO" id="GO:0005634">
    <property type="term" value="C:nucleus"/>
    <property type="evidence" value="ECO:0007669"/>
    <property type="project" value="TreeGrafter"/>
</dbReference>